<evidence type="ECO:0000313" key="4">
    <source>
        <dbReference type="Proteomes" id="UP001305647"/>
    </source>
</evidence>
<protein>
    <submittedName>
        <fullName evidence="3">Uncharacterized protein</fullName>
    </submittedName>
</protein>
<accession>A0AAN6PYU5</accession>
<feature type="region of interest" description="Disordered" evidence="1">
    <location>
        <begin position="166"/>
        <end position="199"/>
    </location>
</feature>
<keyword evidence="2" id="KW-0472">Membrane</keyword>
<dbReference type="Proteomes" id="UP001305647">
    <property type="component" value="Unassembled WGS sequence"/>
</dbReference>
<evidence type="ECO:0000256" key="1">
    <source>
        <dbReference type="SAM" id="MobiDB-lite"/>
    </source>
</evidence>
<sequence length="347" mass="37580">MAPLIPRMDVFEITDFTWFPSFLRAYVQAGLTAAWTTPIPLLQTSTPAEVVARLLRTHLSPHLHAYTFIDFCAGGGGPTPSIERHLNHHHHHHHHHAIPQGKGNGNGTGNGTAGGAEPVHFVLTDLHPHTDLWAQAASQSPYLSYVADPVDAANAPRDLLTKCCRPGSGSGSGSVQGLGQGQGRGLGQGQGRGLGQEQDGGGKKVFRLFNLAFHHFDDGLARRVLRDTVEGGGDGFGIFELQSRGLAGFLACCMLGPGTMAMAPYYAFLWGAPLALFWTYILPVLPFVLVFDGWMSCLRTRTSDEVEVLLRTCGADEAEIAKWEVKSGSEMFMWPVGSVNWVLCLKR</sequence>
<gene>
    <name evidence="3" type="ORF">N658DRAFT_524621</name>
</gene>
<dbReference type="EMBL" id="MU863640">
    <property type="protein sequence ID" value="KAK4100470.1"/>
    <property type="molecule type" value="Genomic_DNA"/>
</dbReference>
<feature type="region of interest" description="Disordered" evidence="1">
    <location>
        <begin position="81"/>
        <end position="117"/>
    </location>
</feature>
<comment type="caution">
    <text evidence="3">The sequence shown here is derived from an EMBL/GenBank/DDBJ whole genome shotgun (WGS) entry which is preliminary data.</text>
</comment>
<evidence type="ECO:0000256" key="2">
    <source>
        <dbReference type="SAM" id="Phobius"/>
    </source>
</evidence>
<reference evidence="3" key="2">
    <citation type="submission" date="2023-05" db="EMBL/GenBank/DDBJ databases">
        <authorList>
            <consortium name="Lawrence Berkeley National Laboratory"/>
            <person name="Steindorff A."/>
            <person name="Hensen N."/>
            <person name="Bonometti L."/>
            <person name="Westerberg I."/>
            <person name="Brannstrom I.O."/>
            <person name="Guillou S."/>
            <person name="Cros-Aarteil S."/>
            <person name="Calhoun S."/>
            <person name="Haridas S."/>
            <person name="Kuo A."/>
            <person name="Mondo S."/>
            <person name="Pangilinan J."/>
            <person name="Riley R."/>
            <person name="Labutti K."/>
            <person name="Andreopoulos B."/>
            <person name="Lipzen A."/>
            <person name="Chen C."/>
            <person name="Yanf M."/>
            <person name="Daum C."/>
            <person name="Ng V."/>
            <person name="Clum A."/>
            <person name="Ohm R."/>
            <person name="Martin F."/>
            <person name="Silar P."/>
            <person name="Natvig D."/>
            <person name="Lalanne C."/>
            <person name="Gautier V."/>
            <person name="Ament-Velasquez S.L."/>
            <person name="Kruys A."/>
            <person name="Hutchinson M.I."/>
            <person name="Powell A.J."/>
            <person name="Barry K."/>
            <person name="Miller A.N."/>
            <person name="Grigoriev I.V."/>
            <person name="Debuchy R."/>
            <person name="Gladieux P."/>
            <person name="Thoren M.H."/>
            <person name="Johannesson H."/>
        </authorList>
    </citation>
    <scope>NUCLEOTIDE SEQUENCE</scope>
    <source>
        <strain evidence="3">CBS 757.83</strain>
    </source>
</reference>
<feature type="compositionally biased region" description="Basic residues" evidence="1">
    <location>
        <begin position="86"/>
        <end position="97"/>
    </location>
</feature>
<keyword evidence="4" id="KW-1185">Reference proteome</keyword>
<keyword evidence="2" id="KW-0812">Transmembrane</keyword>
<feature type="transmembrane region" description="Helical" evidence="2">
    <location>
        <begin position="274"/>
        <end position="291"/>
    </location>
</feature>
<dbReference type="AlphaFoldDB" id="A0AAN6PYU5"/>
<reference evidence="3" key="1">
    <citation type="journal article" date="2023" name="Mol. Phylogenet. Evol.">
        <title>Genome-scale phylogeny and comparative genomics of the fungal order Sordariales.</title>
        <authorList>
            <person name="Hensen N."/>
            <person name="Bonometti L."/>
            <person name="Westerberg I."/>
            <person name="Brannstrom I.O."/>
            <person name="Guillou S."/>
            <person name="Cros-Aarteil S."/>
            <person name="Calhoun S."/>
            <person name="Haridas S."/>
            <person name="Kuo A."/>
            <person name="Mondo S."/>
            <person name="Pangilinan J."/>
            <person name="Riley R."/>
            <person name="LaButti K."/>
            <person name="Andreopoulos B."/>
            <person name="Lipzen A."/>
            <person name="Chen C."/>
            <person name="Yan M."/>
            <person name="Daum C."/>
            <person name="Ng V."/>
            <person name="Clum A."/>
            <person name="Steindorff A."/>
            <person name="Ohm R.A."/>
            <person name="Martin F."/>
            <person name="Silar P."/>
            <person name="Natvig D.O."/>
            <person name="Lalanne C."/>
            <person name="Gautier V."/>
            <person name="Ament-Velasquez S.L."/>
            <person name="Kruys A."/>
            <person name="Hutchinson M.I."/>
            <person name="Powell A.J."/>
            <person name="Barry K."/>
            <person name="Miller A.N."/>
            <person name="Grigoriev I.V."/>
            <person name="Debuchy R."/>
            <person name="Gladieux P."/>
            <person name="Hiltunen Thoren M."/>
            <person name="Johannesson H."/>
        </authorList>
    </citation>
    <scope>NUCLEOTIDE SEQUENCE</scope>
    <source>
        <strain evidence="3">CBS 757.83</strain>
    </source>
</reference>
<name>A0AAN6PYU5_9PEZI</name>
<proteinExistence type="predicted"/>
<feature type="compositionally biased region" description="Gly residues" evidence="1">
    <location>
        <begin position="168"/>
        <end position="194"/>
    </location>
</feature>
<keyword evidence="2" id="KW-1133">Transmembrane helix</keyword>
<evidence type="ECO:0000313" key="3">
    <source>
        <dbReference type="EMBL" id="KAK4100470.1"/>
    </source>
</evidence>
<feature type="compositionally biased region" description="Gly residues" evidence="1">
    <location>
        <begin position="102"/>
        <end position="114"/>
    </location>
</feature>
<organism evidence="3 4">
    <name type="scientific">Parathielavia hyrcaniae</name>
    <dbReference type="NCBI Taxonomy" id="113614"/>
    <lineage>
        <taxon>Eukaryota</taxon>
        <taxon>Fungi</taxon>
        <taxon>Dikarya</taxon>
        <taxon>Ascomycota</taxon>
        <taxon>Pezizomycotina</taxon>
        <taxon>Sordariomycetes</taxon>
        <taxon>Sordariomycetidae</taxon>
        <taxon>Sordariales</taxon>
        <taxon>Chaetomiaceae</taxon>
        <taxon>Parathielavia</taxon>
    </lineage>
</organism>